<feature type="transmembrane region" description="Helical" evidence="1">
    <location>
        <begin position="304"/>
        <end position="325"/>
    </location>
</feature>
<keyword evidence="1" id="KW-1133">Transmembrane helix</keyword>
<keyword evidence="1" id="KW-0812">Transmembrane</keyword>
<evidence type="ECO:0000313" key="3">
    <source>
        <dbReference type="Proteomes" id="UP000448292"/>
    </source>
</evidence>
<dbReference type="AlphaFoldDB" id="A0A7M3MKH0"/>
<feature type="transmembrane region" description="Helical" evidence="1">
    <location>
        <begin position="180"/>
        <end position="205"/>
    </location>
</feature>
<dbReference type="EMBL" id="QMIE01000001">
    <property type="protein sequence ID" value="TVM19902.1"/>
    <property type="molecule type" value="Genomic_DNA"/>
</dbReference>
<gene>
    <name evidence="2" type="ORF">DPQ33_01350</name>
</gene>
<evidence type="ECO:0000256" key="1">
    <source>
        <dbReference type="SAM" id="Phobius"/>
    </source>
</evidence>
<feature type="transmembrane region" description="Helical" evidence="1">
    <location>
        <begin position="86"/>
        <end position="112"/>
    </location>
</feature>
<sequence length="328" mass="35896">MIQYAFYLRSFLLCLMALVLLAAMGGPFIAVISEHAARAQKKVFHDKFARQMATMSVTLSLCALPFCLGGWAVLAFRHPAYVIEGVLSPLLGQASIFVLGILAVALLFLIQYQNSWVRLKEAKLFHMLIGWLTVFVTVGGVYLLLALKRVMIHYPEAFAADPTMASFLSVARFVPLESTLWPFFAAIVLAAPAAAGGLGLLWLLLRRNKEDFGRDYYAYAFKRAAKFALLFGIPAAAAVAWHAVWLAPRFSGIELAQMNLALIDPSQPEWIALAASIGALLLACLLWGVIAASKTPLRQKPTAWFAALLLFAAVLGEGFVLGRLFSLF</sequence>
<protein>
    <submittedName>
        <fullName evidence="2">Uncharacterized protein</fullName>
    </submittedName>
</protein>
<comment type="caution">
    <text evidence="2">The sequence shown here is derived from an EMBL/GenBank/DDBJ whole genome shotgun (WGS) entry which is preliminary data.</text>
</comment>
<feature type="transmembrane region" description="Helical" evidence="1">
    <location>
        <begin position="270"/>
        <end position="292"/>
    </location>
</feature>
<feature type="transmembrane region" description="Helical" evidence="1">
    <location>
        <begin position="55"/>
        <end position="74"/>
    </location>
</feature>
<feature type="transmembrane region" description="Helical" evidence="1">
    <location>
        <begin position="226"/>
        <end position="250"/>
    </location>
</feature>
<reference evidence="2 3" key="1">
    <citation type="submission" date="2018-06" db="EMBL/GenBank/DDBJ databases">
        <title>Complete genome of Desulfovibrio indonesiensis P37SLT.</title>
        <authorList>
            <person name="Crispim J.S."/>
            <person name="Vidigal P.M.P."/>
            <person name="Silva L.C.F."/>
            <person name="Laguardia C.N."/>
            <person name="Araujo L.C."/>
            <person name="Dias R.S."/>
            <person name="Sousa M.P."/>
            <person name="Paula S.O."/>
            <person name="Silva C."/>
        </authorList>
    </citation>
    <scope>NUCLEOTIDE SEQUENCE [LARGE SCALE GENOMIC DNA]</scope>
    <source>
        <strain evidence="2 3">P37SLT</strain>
    </source>
</reference>
<accession>A0A7M3MKH0</accession>
<organism evidence="2 3">
    <name type="scientific">Oceanidesulfovibrio indonesiensis</name>
    <dbReference type="NCBI Taxonomy" id="54767"/>
    <lineage>
        <taxon>Bacteria</taxon>
        <taxon>Pseudomonadati</taxon>
        <taxon>Thermodesulfobacteriota</taxon>
        <taxon>Desulfovibrionia</taxon>
        <taxon>Desulfovibrionales</taxon>
        <taxon>Desulfovibrionaceae</taxon>
        <taxon>Oceanidesulfovibrio</taxon>
    </lineage>
</organism>
<keyword evidence="1" id="KW-0472">Membrane</keyword>
<name>A0A7M3MKH0_9BACT</name>
<dbReference type="Proteomes" id="UP000448292">
    <property type="component" value="Unassembled WGS sequence"/>
</dbReference>
<keyword evidence="3" id="KW-1185">Reference proteome</keyword>
<proteinExistence type="predicted"/>
<evidence type="ECO:0000313" key="2">
    <source>
        <dbReference type="EMBL" id="TVM19902.1"/>
    </source>
</evidence>
<feature type="transmembrane region" description="Helical" evidence="1">
    <location>
        <begin position="124"/>
        <end position="145"/>
    </location>
</feature>